<reference evidence="3" key="1">
    <citation type="submission" date="2022-05" db="EMBL/GenBank/DDBJ databases">
        <title>Brevundimonas albigilva TT17 genome sequence.</title>
        <authorList>
            <person name="Lee K."/>
            <person name="Son H."/>
        </authorList>
    </citation>
    <scope>NUCLEOTIDE SEQUENCE</scope>
    <source>
        <strain evidence="3">TT17</strain>
    </source>
</reference>
<evidence type="ECO:0000313" key="4">
    <source>
        <dbReference type="Proteomes" id="UP001055429"/>
    </source>
</evidence>
<feature type="domain" description="EF-hand" evidence="2">
    <location>
        <begin position="81"/>
        <end position="109"/>
    </location>
</feature>
<keyword evidence="1" id="KW-0812">Transmembrane</keyword>
<protein>
    <submittedName>
        <fullName evidence="3">EF-hand domain-containing protein</fullName>
    </submittedName>
</protein>
<dbReference type="EMBL" id="CP097649">
    <property type="protein sequence ID" value="URI16540.1"/>
    <property type="molecule type" value="Genomic_DNA"/>
</dbReference>
<dbReference type="InterPro" id="IPR018247">
    <property type="entry name" value="EF_Hand_1_Ca_BS"/>
</dbReference>
<proteinExistence type="predicted"/>
<keyword evidence="4" id="KW-1185">Reference proteome</keyword>
<dbReference type="RefSeq" id="WP_250202447.1">
    <property type="nucleotide sequence ID" value="NZ_CP097649.1"/>
</dbReference>
<evidence type="ECO:0000256" key="1">
    <source>
        <dbReference type="SAM" id="Phobius"/>
    </source>
</evidence>
<dbReference type="InterPro" id="IPR002048">
    <property type="entry name" value="EF_hand_dom"/>
</dbReference>
<dbReference type="Proteomes" id="UP001055429">
    <property type="component" value="Chromosome"/>
</dbReference>
<accession>A0ABY4SV09</accession>
<evidence type="ECO:0000313" key="3">
    <source>
        <dbReference type="EMBL" id="URI16540.1"/>
    </source>
</evidence>
<dbReference type="Gene3D" id="1.10.238.10">
    <property type="entry name" value="EF-hand"/>
    <property type="match status" value="1"/>
</dbReference>
<sequence length="109" mass="12031">MAVRPSAKKSETVEFRLSHADKTAFMALCRAEGLTASEAIRRAIEARLRRPAERARSWRRMALAAVVGLALGAAAVPALAQALSPSRAAFERLDRDHDGLLTFEEFRLR</sequence>
<evidence type="ECO:0000259" key="2">
    <source>
        <dbReference type="PROSITE" id="PS50222"/>
    </source>
</evidence>
<keyword evidence="1" id="KW-1133">Transmembrane helix</keyword>
<dbReference type="PROSITE" id="PS50222">
    <property type="entry name" value="EF_HAND_2"/>
    <property type="match status" value="1"/>
</dbReference>
<feature type="transmembrane region" description="Helical" evidence="1">
    <location>
        <begin position="62"/>
        <end position="83"/>
    </location>
</feature>
<dbReference type="PROSITE" id="PS00018">
    <property type="entry name" value="EF_HAND_1"/>
    <property type="match status" value="1"/>
</dbReference>
<keyword evidence="1" id="KW-0472">Membrane</keyword>
<gene>
    <name evidence="3" type="ORF">M8231_06070</name>
</gene>
<organism evidence="3 4">
    <name type="scientific">Brevundimonas albigilva</name>
    <dbReference type="NCBI Taxonomy" id="1312364"/>
    <lineage>
        <taxon>Bacteria</taxon>
        <taxon>Pseudomonadati</taxon>
        <taxon>Pseudomonadota</taxon>
        <taxon>Alphaproteobacteria</taxon>
        <taxon>Caulobacterales</taxon>
        <taxon>Caulobacteraceae</taxon>
        <taxon>Brevundimonas</taxon>
    </lineage>
</organism>
<name>A0ABY4SV09_9CAUL</name>